<dbReference type="InterPro" id="IPR004291">
    <property type="entry name" value="Transposase_IS66_central"/>
</dbReference>
<evidence type="ECO:0000313" key="3">
    <source>
        <dbReference type="Proteomes" id="UP000003465"/>
    </source>
</evidence>
<protein>
    <recommendedName>
        <fullName evidence="1">Transposase IS66 central domain-containing protein</fullName>
    </recommendedName>
</protein>
<evidence type="ECO:0000259" key="1">
    <source>
        <dbReference type="Pfam" id="PF03050"/>
    </source>
</evidence>
<dbReference type="Proteomes" id="UP000003465">
    <property type="component" value="Unassembled WGS sequence"/>
</dbReference>
<organism evidence="2 3">
    <name type="scientific">Pseudomonas amygdali pv. mori str. 301020</name>
    <dbReference type="NCBI Taxonomy" id="629261"/>
    <lineage>
        <taxon>Bacteria</taxon>
        <taxon>Pseudomonadati</taxon>
        <taxon>Pseudomonadota</taxon>
        <taxon>Gammaproteobacteria</taxon>
        <taxon>Pseudomonadales</taxon>
        <taxon>Pseudomonadaceae</taxon>
        <taxon>Pseudomonas</taxon>
        <taxon>Pseudomonas amygdali</taxon>
    </lineage>
</organism>
<gene>
    <name evidence="2" type="ORF">PSYMO_35971</name>
</gene>
<accession>A0A656GKI1</accession>
<proteinExistence type="predicted"/>
<reference evidence="2 3" key="1">
    <citation type="journal article" date="2011" name="PLoS Pathog.">
        <title>Dynamic evolution of pathogenicity revealed by sequencing and comparative genomics of 19 Pseudomonas syringae isolates.</title>
        <authorList>
            <person name="Baltrus D.A."/>
            <person name="Nishimura M.T."/>
            <person name="Romanchuk A."/>
            <person name="Chang J.H."/>
            <person name="Mukhtar M.S."/>
            <person name="Cherkis K."/>
            <person name="Roach J."/>
            <person name="Grant S.R."/>
            <person name="Jones C.D."/>
            <person name="Dangl J.L."/>
        </authorList>
    </citation>
    <scope>NUCLEOTIDE SEQUENCE [LARGE SCALE GENOMIC DNA]</scope>
    <source>
        <strain evidence="2 3">301020</strain>
    </source>
</reference>
<sequence>EAREREPSVRQRIRQEKAAPIIDALHTWMIAQRQLVPEGSAIAKALDYS</sequence>
<dbReference type="EMBL" id="AEAG01002511">
    <property type="protein sequence ID" value="EGH26566.1"/>
    <property type="molecule type" value="Genomic_DNA"/>
</dbReference>
<feature type="non-terminal residue" evidence="2">
    <location>
        <position position="1"/>
    </location>
</feature>
<dbReference type="AlphaFoldDB" id="A0A656GKI1"/>
<evidence type="ECO:0000313" key="2">
    <source>
        <dbReference type="EMBL" id="EGH26566.1"/>
    </source>
</evidence>
<feature type="domain" description="Transposase IS66 central" evidence="1">
    <location>
        <begin position="3"/>
        <end position="49"/>
    </location>
</feature>
<feature type="non-terminal residue" evidence="2">
    <location>
        <position position="49"/>
    </location>
</feature>
<dbReference type="Pfam" id="PF03050">
    <property type="entry name" value="DDE_Tnp_IS66"/>
    <property type="match status" value="1"/>
</dbReference>
<name>A0A656GKI1_PSEA0</name>
<comment type="caution">
    <text evidence="2">The sequence shown here is derived from an EMBL/GenBank/DDBJ whole genome shotgun (WGS) entry which is preliminary data.</text>
</comment>